<dbReference type="Proteomes" id="UP000184334">
    <property type="component" value="Unassembled WGS sequence"/>
</dbReference>
<feature type="domain" description="Lon proteolytic" evidence="3">
    <location>
        <begin position="583"/>
        <end position="760"/>
    </location>
</feature>
<dbReference type="Gene3D" id="1.10.8.60">
    <property type="match status" value="1"/>
</dbReference>
<evidence type="ECO:0000313" key="5">
    <source>
        <dbReference type="Proteomes" id="UP000184334"/>
    </source>
</evidence>
<evidence type="ECO:0000259" key="3">
    <source>
        <dbReference type="PROSITE" id="PS51786"/>
    </source>
</evidence>
<dbReference type="InterPro" id="IPR046843">
    <property type="entry name" value="LonB_AAA-LID"/>
</dbReference>
<dbReference type="PANTHER" id="PTHR10046">
    <property type="entry name" value="ATP DEPENDENT LON PROTEASE FAMILY MEMBER"/>
    <property type="match status" value="1"/>
</dbReference>
<dbReference type="EC" id="3.4.21.53" evidence="2"/>
<organism evidence="4 5">
    <name type="scientific">Marinitoga hydrogenitolerans (strain DSM 16785 / JCM 12826 / AT1271)</name>
    <dbReference type="NCBI Taxonomy" id="1122195"/>
    <lineage>
        <taxon>Bacteria</taxon>
        <taxon>Thermotogati</taxon>
        <taxon>Thermotogota</taxon>
        <taxon>Thermotogae</taxon>
        <taxon>Petrotogales</taxon>
        <taxon>Petrotogaceae</taxon>
        <taxon>Marinitoga</taxon>
    </lineage>
</organism>
<reference evidence="4" key="1">
    <citation type="submission" date="2016-11" db="EMBL/GenBank/DDBJ databases">
        <authorList>
            <person name="Varghese N."/>
            <person name="Submissions S."/>
        </authorList>
    </citation>
    <scope>NUCLEOTIDE SEQUENCE [LARGE SCALE GENOMIC DNA]</scope>
    <source>
        <strain evidence="4">DSM 16785</strain>
    </source>
</reference>
<evidence type="ECO:0000313" key="4">
    <source>
        <dbReference type="EMBL" id="SHE58029.1"/>
    </source>
</evidence>
<proteinExistence type="inferred from homology"/>
<dbReference type="AlphaFoldDB" id="A0A1M4UMS4"/>
<gene>
    <name evidence="4" type="ORF">SAMN02745164_00736</name>
</gene>
<dbReference type="Gene3D" id="3.30.230.10">
    <property type="match status" value="1"/>
</dbReference>
<dbReference type="GO" id="GO:0005524">
    <property type="term" value="F:ATP binding"/>
    <property type="evidence" value="ECO:0007669"/>
    <property type="project" value="InterPro"/>
</dbReference>
<dbReference type="InterPro" id="IPR027065">
    <property type="entry name" value="Lon_Prtase"/>
</dbReference>
<dbReference type="SUPFAM" id="SSF54211">
    <property type="entry name" value="Ribosomal protein S5 domain 2-like"/>
    <property type="match status" value="1"/>
</dbReference>
<dbReference type="InterPro" id="IPR041699">
    <property type="entry name" value="AAA_32"/>
</dbReference>
<dbReference type="PRINTS" id="PR00830">
    <property type="entry name" value="ENDOLAPTASE"/>
</dbReference>
<dbReference type="Gene3D" id="3.40.50.300">
    <property type="entry name" value="P-loop containing nucleotide triphosphate hydrolases"/>
    <property type="match status" value="2"/>
</dbReference>
<keyword evidence="2" id="KW-0378">Hydrolase</keyword>
<dbReference type="PROSITE" id="PS51786">
    <property type="entry name" value="LON_PROTEOLYTIC"/>
    <property type="match status" value="1"/>
</dbReference>
<dbReference type="Pfam" id="PF20437">
    <property type="entry name" value="LonC_helical"/>
    <property type="match status" value="1"/>
</dbReference>
<comment type="similarity">
    <text evidence="2">Belongs to the peptidase S16 family.</text>
</comment>
<dbReference type="STRING" id="1122195.SAMN02745164_00736"/>
<comment type="caution">
    <text evidence="4">The sequence shown here is derived from an EMBL/GenBank/DDBJ whole genome shotgun (WGS) entry which is preliminary data.</text>
</comment>
<dbReference type="GO" id="GO:0030163">
    <property type="term" value="P:protein catabolic process"/>
    <property type="evidence" value="ECO:0007669"/>
    <property type="project" value="InterPro"/>
</dbReference>
<keyword evidence="1 2" id="KW-0645">Protease</keyword>
<comment type="catalytic activity">
    <reaction evidence="2">
        <text>Hydrolysis of proteins in presence of ATP.</text>
        <dbReference type="EC" id="3.4.21.53"/>
    </reaction>
</comment>
<feature type="active site" evidence="2">
    <location>
        <position position="698"/>
    </location>
</feature>
<accession>A0A1M4UMS4</accession>
<dbReference type="Pfam" id="PF20436">
    <property type="entry name" value="LonB_AAA-LID"/>
    <property type="match status" value="1"/>
</dbReference>
<sequence>MIGGNIIKDKGDEIVKLNFDSFKINMPELNFDNTEKLSPMKDYIGQKRAYEAILMGLEIEQKTHNIFITGPVNTGRRTFAKNILSKYSTNKKTPRDYVYVFNFKDSMKPKAISLKSGTSKIFKKELEETVEMSFNALKKGLEGEDFSKKRTQLEQEYLFERKKIWEELKTQVEKLGFKLQFTSNGAVTIPVYEGKELTDEEYDKLPDEVKNQYEEKTTILRQLMEKTMVKITEMDKNYREELRNLEKYWALFTISGIFEELLKTYNDNSDIIEYLNEIKNDISENFPEILSDENLQKYYKKKYSVNIIIDNSAISGAPVIEATDPTYSSLIGKIEYISQMGVLKTDFTMIKPGLLHKANGGYLILDAEKILKSSYVWETLKNALMNEEIKIENLEGKIGLSVVHTLEPDPIPLNIKVIMIGEEWMYELLYSYDPDFKKLFNIKVPFDTEIELNKENAEYFSMFVKNIIKENNLKDFTKKAIEELIKYSCRLNGKNDKISAKFGLLKNIILESNYISERYSDTIPYVDGNSVKEAIKKHENMFSLYKDKIMESIKDGQLILETKGKKIGQINGLTVMEVDSYSFGVPVKITAKVYSAKQAGLLDIQRDADLSGKIHRKSTMIIENYFYSKYHLDEHMVFSASISFEQVYSMLEGDSASLAEVLSLISAVSQIPINQNIAVTGSIDQNGNIQPVGGIIEKVEGFYNVCKIQGLTGEQGVIIPCQNIKNLVLNDEVEEAIINGKFHIYSVKNVDEAIEIMTGIKAGKIDEHGNFEKDSVNYQVLEGIKRLKHLHPTKKRFLFFK</sequence>
<dbReference type="GO" id="GO:0004252">
    <property type="term" value="F:serine-type endopeptidase activity"/>
    <property type="evidence" value="ECO:0007669"/>
    <property type="project" value="UniProtKB-UniRule"/>
</dbReference>
<dbReference type="GO" id="GO:0004176">
    <property type="term" value="F:ATP-dependent peptidase activity"/>
    <property type="evidence" value="ECO:0007669"/>
    <property type="project" value="UniProtKB-UniRule"/>
</dbReference>
<keyword evidence="5" id="KW-1185">Reference proteome</keyword>
<dbReference type="InterPro" id="IPR027417">
    <property type="entry name" value="P-loop_NTPase"/>
</dbReference>
<dbReference type="InterPro" id="IPR046844">
    <property type="entry name" value="Lon-like_helical"/>
</dbReference>
<protein>
    <recommendedName>
        <fullName evidence="2">endopeptidase La</fullName>
        <ecNumber evidence="2">3.4.21.53</ecNumber>
    </recommendedName>
</protein>
<dbReference type="InterPro" id="IPR014721">
    <property type="entry name" value="Ribsml_uS5_D2-typ_fold_subgr"/>
</dbReference>
<dbReference type="EMBL" id="FQUI01000007">
    <property type="protein sequence ID" value="SHE58029.1"/>
    <property type="molecule type" value="Genomic_DNA"/>
</dbReference>
<dbReference type="InterPro" id="IPR020568">
    <property type="entry name" value="Ribosomal_Su5_D2-typ_SF"/>
</dbReference>
<dbReference type="GO" id="GO:0006508">
    <property type="term" value="P:proteolysis"/>
    <property type="evidence" value="ECO:0007669"/>
    <property type="project" value="UniProtKB-KW"/>
</dbReference>
<dbReference type="Pfam" id="PF13654">
    <property type="entry name" value="AAA_32"/>
    <property type="match status" value="1"/>
</dbReference>
<name>A0A1M4UMS4_MARH1</name>
<feature type="active site" evidence="2">
    <location>
        <position position="655"/>
    </location>
</feature>
<dbReference type="SUPFAM" id="SSF52540">
    <property type="entry name" value="P-loop containing nucleoside triphosphate hydrolases"/>
    <property type="match status" value="1"/>
</dbReference>
<evidence type="ECO:0000256" key="2">
    <source>
        <dbReference type="PROSITE-ProRule" id="PRU01122"/>
    </source>
</evidence>
<dbReference type="Pfam" id="PF05362">
    <property type="entry name" value="Lon_C"/>
    <property type="match status" value="1"/>
</dbReference>
<evidence type="ECO:0000256" key="1">
    <source>
        <dbReference type="ARBA" id="ARBA00022670"/>
    </source>
</evidence>
<dbReference type="InterPro" id="IPR008269">
    <property type="entry name" value="Lon_proteolytic"/>
</dbReference>
<keyword evidence="2" id="KW-0720">Serine protease</keyword>